<feature type="domain" description="UspA" evidence="2">
    <location>
        <begin position="3"/>
        <end position="146"/>
    </location>
</feature>
<dbReference type="InterPro" id="IPR006015">
    <property type="entry name" value="Universal_stress_UspA"/>
</dbReference>
<dbReference type="PANTHER" id="PTHR46268">
    <property type="entry name" value="STRESS RESPONSE PROTEIN NHAX"/>
    <property type="match status" value="1"/>
</dbReference>
<keyword evidence="4" id="KW-1185">Reference proteome</keyword>
<proteinExistence type="inferred from homology"/>
<dbReference type="Proteomes" id="UP000266005">
    <property type="component" value="Unassembled WGS sequence"/>
</dbReference>
<reference evidence="4" key="1">
    <citation type="submission" date="2018-08" db="EMBL/GenBank/DDBJ databases">
        <title>Mucilaginibacter sp. MYSH2.</title>
        <authorList>
            <person name="Seo T."/>
        </authorList>
    </citation>
    <scope>NUCLEOTIDE SEQUENCE [LARGE SCALE GENOMIC DNA]</scope>
    <source>
        <strain evidence="4">KIRAN</strain>
    </source>
</reference>
<dbReference type="SUPFAM" id="SSF52402">
    <property type="entry name" value="Adenine nucleotide alpha hydrolases-like"/>
    <property type="match status" value="1"/>
</dbReference>
<dbReference type="PANTHER" id="PTHR46268:SF22">
    <property type="entry name" value="SENSOR PROTEIN KDPD-RELATED"/>
    <property type="match status" value="1"/>
</dbReference>
<dbReference type="CDD" id="cd00293">
    <property type="entry name" value="USP-like"/>
    <property type="match status" value="1"/>
</dbReference>
<gene>
    <name evidence="3" type="ORF">D1627_06160</name>
</gene>
<dbReference type="PRINTS" id="PR01438">
    <property type="entry name" value="UNVRSLSTRESS"/>
</dbReference>
<accession>A0A399SD19</accession>
<dbReference type="Pfam" id="PF00582">
    <property type="entry name" value="Usp"/>
    <property type="match status" value="1"/>
</dbReference>
<sequence>MLRILVLTDFSENAYAAMHTALQLARSYHAEVVFLHTMERPPVPATSPQEVYASIYESEHWHLEQKLQQECQKLYQELSIRPKEVLKTVQVLPAPLTDAVLQLSYSTTVNLVVMGSSGVSGFQKFFMGSNTSDMIRHTIAPLLIIPPNHTFNGFATISVIIRLKRFGERPGLKLLEKIAHTYSAKLYFVFVLDEDEMEPNYIQIADNQNLISNLPYEINSIRKANKSEDLERYLLQTSTQLLVWLPMQRGVWGNSPSEQFAERAASKAGLPLLVIPHIKEVQ</sequence>
<dbReference type="EMBL" id="QWGE01000002">
    <property type="protein sequence ID" value="RIJ41610.1"/>
    <property type="molecule type" value="Genomic_DNA"/>
</dbReference>
<evidence type="ECO:0000313" key="3">
    <source>
        <dbReference type="EMBL" id="RIJ41610.1"/>
    </source>
</evidence>
<dbReference type="Gene3D" id="3.40.50.12370">
    <property type="match status" value="1"/>
</dbReference>
<name>A0A399SD19_9BACT</name>
<evidence type="ECO:0000259" key="2">
    <source>
        <dbReference type="Pfam" id="PF00582"/>
    </source>
</evidence>
<dbReference type="AlphaFoldDB" id="A0A399SD19"/>
<protein>
    <submittedName>
        <fullName evidence="3">Universal stress protein</fullName>
    </submittedName>
</protein>
<comment type="similarity">
    <text evidence="1">Belongs to the universal stress protein A family.</text>
</comment>
<evidence type="ECO:0000313" key="4">
    <source>
        <dbReference type="Proteomes" id="UP000266005"/>
    </source>
</evidence>
<evidence type="ECO:0000256" key="1">
    <source>
        <dbReference type="ARBA" id="ARBA00008791"/>
    </source>
</evidence>
<organism evidence="3 4">
    <name type="scientific">Pontibacter oryzae</name>
    <dbReference type="NCBI Taxonomy" id="2304593"/>
    <lineage>
        <taxon>Bacteria</taxon>
        <taxon>Pseudomonadati</taxon>
        <taxon>Bacteroidota</taxon>
        <taxon>Cytophagia</taxon>
        <taxon>Cytophagales</taxon>
        <taxon>Hymenobacteraceae</taxon>
        <taxon>Pontibacter</taxon>
    </lineage>
</organism>
<dbReference type="OrthoDB" id="9788959at2"/>
<comment type="caution">
    <text evidence="3">The sequence shown here is derived from an EMBL/GenBank/DDBJ whole genome shotgun (WGS) entry which is preliminary data.</text>
</comment>
<dbReference type="RefSeq" id="WP_119431358.1">
    <property type="nucleotide sequence ID" value="NZ_QWGE01000002.1"/>
</dbReference>
<dbReference type="InterPro" id="IPR006016">
    <property type="entry name" value="UspA"/>
</dbReference>